<gene>
    <name evidence="2" type="ORF">PAESOLCIP111_05554</name>
</gene>
<protein>
    <submittedName>
        <fullName evidence="2">Uncharacterized protein</fullName>
    </submittedName>
</protein>
<feature type="signal peptide" evidence="1">
    <location>
        <begin position="1"/>
        <end position="28"/>
    </location>
</feature>
<evidence type="ECO:0000256" key="1">
    <source>
        <dbReference type="SAM" id="SignalP"/>
    </source>
</evidence>
<feature type="chain" id="PRO_5036881065" evidence="1">
    <location>
        <begin position="29"/>
        <end position="577"/>
    </location>
</feature>
<name>A0A916NYP4_9BACL</name>
<proteinExistence type="predicted"/>
<evidence type="ECO:0000313" key="2">
    <source>
        <dbReference type="EMBL" id="CAG7648215.1"/>
    </source>
</evidence>
<evidence type="ECO:0000313" key="3">
    <source>
        <dbReference type="Proteomes" id="UP000693672"/>
    </source>
</evidence>
<reference evidence="2" key="1">
    <citation type="submission" date="2021-06" db="EMBL/GenBank/DDBJ databases">
        <authorList>
            <person name="Criscuolo A."/>
        </authorList>
    </citation>
    <scope>NUCLEOTIDE SEQUENCE</scope>
    <source>
        <strain evidence="2">CIP111600</strain>
    </source>
</reference>
<keyword evidence="3" id="KW-1185">Reference proteome</keyword>
<dbReference type="EMBL" id="CAJVAS010000041">
    <property type="protein sequence ID" value="CAG7648215.1"/>
    <property type="molecule type" value="Genomic_DNA"/>
</dbReference>
<sequence length="577" mass="63369">MNKKMRRTLTSVAISAALMSSYAYPVLAEEAPEASEAAETVSSSSVAAYYTLTDTLDVQVKSAVNEHVPAGTRLGIVVKLKNNGGKITRVPEYELRVTTSDGVTYTLQPSASNPKSIQPKADTELSYMSVIDRTDDFTISEVNYTDVDYYVYPKTETLVVSVPVSEQSWRGSDMTITNPSAVKKWSDTFTIPYSNSPIQFTPVGITKELRDQGAVYVVQVLAKNGSDKRETAPDFLIDGKTEAKVFAGERVEKDAIVLEAGEQKYIHYAIPTDQDTVLASLNLLTTEKFTPAGSALIYQYKVGRLNILLPNQASGVAAAPYTLGESMTFDANSQLIHPDLKVSLVEFNMNDNAEEGNKTVTAKFLLKNGSDRPMTVPVFQTSLISSDGYQYDGSRQAATAATVLPNSGLTVNYVFTLPVSETGDNLTLKVEDAVIAAPYKTPIATYAVQLQKNSSIDTFSVYPFDIKLNSWSIGLAFNGSAYTYKGKLFMDIQRKNEVQADQNFPNLLFEVYDKDGRLIATIEKPLIGQNRLVTGENNLTFTGTSEQFDPTVKLKIYEAFKTKNGQSKRLLLDLTQK</sequence>
<comment type="caution">
    <text evidence="2">The sequence shown here is derived from an EMBL/GenBank/DDBJ whole genome shotgun (WGS) entry which is preliminary data.</text>
</comment>
<organism evidence="2 3">
    <name type="scientific">Paenibacillus solanacearum</name>
    <dbReference type="NCBI Taxonomy" id="2048548"/>
    <lineage>
        <taxon>Bacteria</taxon>
        <taxon>Bacillati</taxon>
        <taxon>Bacillota</taxon>
        <taxon>Bacilli</taxon>
        <taxon>Bacillales</taxon>
        <taxon>Paenibacillaceae</taxon>
        <taxon>Paenibacillus</taxon>
    </lineage>
</organism>
<accession>A0A916NYP4</accession>
<dbReference type="Proteomes" id="UP000693672">
    <property type="component" value="Unassembled WGS sequence"/>
</dbReference>
<dbReference type="AlphaFoldDB" id="A0A916NYP4"/>
<dbReference type="RefSeq" id="WP_218095268.1">
    <property type="nucleotide sequence ID" value="NZ_CAJVAS010000041.1"/>
</dbReference>
<keyword evidence="1" id="KW-0732">Signal</keyword>